<dbReference type="AlphaFoldDB" id="A0A8T0QIV9"/>
<dbReference type="FunFam" id="3.40.50.300:FF:002884">
    <property type="entry name" value="ATP-dependent DNA helicase"/>
    <property type="match status" value="1"/>
</dbReference>
<organism evidence="4 5">
    <name type="scientific">Panicum virgatum</name>
    <name type="common">Blackwell switchgrass</name>
    <dbReference type="NCBI Taxonomy" id="38727"/>
    <lineage>
        <taxon>Eukaryota</taxon>
        <taxon>Viridiplantae</taxon>
        <taxon>Streptophyta</taxon>
        <taxon>Embryophyta</taxon>
        <taxon>Tracheophyta</taxon>
        <taxon>Spermatophyta</taxon>
        <taxon>Magnoliopsida</taxon>
        <taxon>Liliopsida</taxon>
        <taxon>Poales</taxon>
        <taxon>Poaceae</taxon>
        <taxon>PACMAD clade</taxon>
        <taxon>Panicoideae</taxon>
        <taxon>Panicodae</taxon>
        <taxon>Paniceae</taxon>
        <taxon>Panicinae</taxon>
        <taxon>Panicum</taxon>
        <taxon>Panicum sect. Hiantes</taxon>
    </lineage>
</organism>
<keyword evidence="5" id="KW-1185">Reference proteome</keyword>
<dbReference type="Proteomes" id="UP000823388">
    <property type="component" value="Chromosome 7K"/>
</dbReference>
<keyword evidence="1" id="KW-0378">Hydrolase</keyword>
<evidence type="ECO:0000256" key="1">
    <source>
        <dbReference type="RuleBase" id="RU363044"/>
    </source>
</evidence>
<comment type="similarity">
    <text evidence="1">Belongs to the helicase family.</text>
</comment>
<dbReference type="Pfam" id="PF21530">
    <property type="entry name" value="Pif1_2B_dom"/>
    <property type="match status" value="1"/>
</dbReference>
<dbReference type="PANTHER" id="PTHR10492:SF90">
    <property type="entry name" value="ATP-DEPENDENT DNA HELICASE"/>
    <property type="match status" value="1"/>
</dbReference>
<comment type="cofactor">
    <cofactor evidence="1">
        <name>Mg(2+)</name>
        <dbReference type="ChEBI" id="CHEBI:18420"/>
    </cofactor>
</comment>
<dbReference type="EC" id="5.6.2.3" evidence="1"/>
<dbReference type="InterPro" id="IPR049163">
    <property type="entry name" value="Pif1-like_2B_dom"/>
</dbReference>
<dbReference type="InterPro" id="IPR027417">
    <property type="entry name" value="P-loop_NTPase"/>
</dbReference>
<evidence type="ECO:0000259" key="2">
    <source>
        <dbReference type="Pfam" id="PF05970"/>
    </source>
</evidence>
<keyword evidence="1" id="KW-0234">DNA repair</keyword>
<gene>
    <name evidence="4" type="ORF">PVAP13_7KG303312</name>
</gene>
<dbReference type="Gene3D" id="3.40.50.300">
    <property type="entry name" value="P-loop containing nucleotide triphosphate hydrolases"/>
    <property type="match status" value="2"/>
</dbReference>
<evidence type="ECO:0000313" key="4">
    <source>
        <dbReference type="EMBL" id="KAG2574100.1"/>
    </source>
</evidence>
<dbReference type="GO" id="GO:0005524">
    <property type="term" value="F:ATP binding"/>
    <property type="evidence" value="ECO:0007669"/>
    <property type="project" value="UniProtKB-KW"/>
</dbReference>
<proteinExistence type="inferred from homology"/>
<dbReference type="GO" id="GO:0000723">
    <property type="term" value="P:telomere maintenance"/>
    <property type="evidence" value="ECO:0007669"/>
    <property type="project" value="InterPro"/>
</dbReference>
<dbReference type="GO" id="GO:0006310">
    <property type="term" value="P:DNA recombination"/>
    <property type="evidence" value="ECO:0007669"/>
    <property type="project" value="UniProtKB-KW"/>
</dbReference>
<comment type="caution">
    <text evidence="4">The sequence shown here is derived from an EMBL/GenBank/DDBJ whole genome shotgun (WGS) entry which is preliminary data.</text>
</comment>
<feature type="domain" description="DNA helicase Pif1-like 2B" evidence="3">
    <location>
        <begin position="807"/>
        <end position="853"/>
    </location>
</feature>
<dbReference type="GO" id="GO:0006281">
    <property type="term" value="P:DNA repair"/>
    <property type="evidence" value="ECO:0007669"/>
    <property type="project" value="UniProtKB-KW"/>
</dbReference>
<feature type="domain" description="DNA helicase Pif1-like DEAD-box helicase" evidence="2">
    <location>
        <begin position="484"/>
        <end position="707"/>
    </location>
</feature>
<comment type="catalytic activity">
    <reaction evidence="1">
        <text>ATP + H2O = ADP + phosphate + H(+)</text>
        <dbReference type="Rhea" id="RHEA:13065"/>
        <dbReference type="ChEBI" id="CHEBI:15377"/>
        <dbReference type="ChEBI" id="CHEBI:15378"/>
        <dbReference type="ChEBI" id="CHEBI:30616"/>
        <dbReference type="ChEBI" id="CHEBI:43474"/>
        <dbReference type="ChEBI" id="CHEBI:456216"/>
        <dbReference type="EC" id="5.6.2.3"/>
    </reaction>
</comment>
<dbReference type="EMBL" id="CM029049">
    <property type="protein sequence ID" value="KAG2574100.1"/>
    <property type="molecule type" value="Genomic_DNA"/>
</dbReference>
<keyword evidence="1" id="KW-0233">DNA recombination</keyword>
<protein>
    <recommendedName>
        <fullName evidence="1">ATP-dependent DNA helicase</fullName>
        <ecNumber evidence="1">5.6.2.3</ecNumber>
    </recommendedName>
</protein>
<name>A0A8T0QIV9_PANVG</name>
<dbReference type="GO" id="GO:0043139">
    <property type="term" value="F:5'-3' DNA helicase activity"/>
    <property type="evidence" value="ECO:0007669"/>
    <property type="project" value="UniProtKB-EC"/>
</dbReference>
<dbReference type="SUPFAM" id="SSF52540">
    <property type="entry name" value="P-loop containing nucleoside triphosphate hydrolases"/>
    <property type="match status" value="2"/>
</dbReference>
<keyword evidence="1" id="KW-0227">DNA damage</keyword>
<evidence type="ECO:0000259" key="3">
    <source>
        <dbReference type="Pfam" id="PF21530"/>
    </source>
</evidence>
<dbReference type="PANTHER" id="PTHR10492">
    <property type="match status" value="1"/>
</dbReference>
<accession>A0A8T0QIV9</accession>
<dbReference type="GO" id="GO:0016787">
    <property type="term" value="F:hydrolase activity"/>
    <property type="evidence" value="ECO:0007669"/>
    <property type="project" value="UniProtKB-KW"/>
</dbReference>
<reference evidence="4" key="1">
    <citation type="submission" date="2020-05" db="EMBL/GenBank/DDBJ databases">
        <title>WGS assembly of Panicum virgatum.</title>
        <authorList>
            <person name="Lovell J.T."/>
            <person name="Jenkins J."/>
            <person name="Shu S."/>
            <person name="Juenger T.E."/>
            <person name="Schmutz J."/>
        </authorList>
    </citation>
    <scope>NUCLEOTIDE SEQUENCE</scope>
    <source>
        <strain evidence="4">AP13</strain>
    </source>
</reference>
<dbReference type="CDD" id="cd18809">
    <property type="entry name" value="SF1_C_RecD"/>
    <property type="match status" value="1"/>
</dbReference>
<dbReference type="Pfam" id="PF05970">
    <property type="entry name" value="PIF1"/>
    <property type="match status" value="1"/>
</dbReference>
<keyword evidence="1" id="KW-0067">ATP-binding</keyword>
<keyword evidence="1" id="KW-0547">Nucleotide-binding</keyword>
<sequence>MTALHTVEFQKRGLPHAHIILWTLEDTTNPNPSMIDKFISAEIPDPKEDPLLYVLVAEHMMHGPCGKDNPKCPCMKNGKCSKGYPKKYQEETTIDENGFVVYKRPNNGRFVQKGNVRLDNRWVVPYNPYLLKKFQAHINVEWCNKGIFIKYLFKYVTKGPDCSKAYLQKIRNGEEVPIDEETQTRNEVKEYLDCRYICEQDACWRVFGFDIHRHYPSVERLPVHLPDENNILYDENANMSEIVTNDFFRRTMLTEWFECNKNNPSARDLTYLEFPSKWCWIKDKRIWEPRHSGNKIGRLYYVHPSVGERYYLRMLLMTVKGVQSYEDVRTYNGHTYRTFKEACNARGLLGNDQEWYEAFDEAAAWATSPQLRQLFVTMLLFCEVTDEYAFFEKVWRVLADDIQYRIRETIGNPCFFIPEKQLKDLLLDDLSTLFEKNGGRIKDHDLPSKQNNSATICGNRLIEEELSYNGPELLLEAESDMSSLNDEQLNAFFSITECVLNDKPGFFFLSGYGGTGKTYLWNVIVKYIRAHQKIVLTVASSGVASLLLPGGRTAHSRFRIPCDLDEGTVCDIKRGSMLAELIEKTSLVIWDEALMTHRMALESLDRSFRDLLSAHSEEAKNIPFGGKVVVLGGDPRQILPVIEGGSREQIVNAAIINSPLWSSVTFLELHTNMRLKSPDLDKTTLEELSSFSKWILDIGEGKIEAHAKEGEVEKTWIRIPEDLLLKPCDEPITSIINFVYADLPTRYLDASYLKGRAILTPTNELVDELNRHIVSLLPGKERQYLSCDKIVKAPGSHDSFDLLYPVEFLNSLNGNNFPTHELTLKEGVPIMLLRNLNQSIGLCNGTRLVVTGLGSKVIQANILTGTHAGHTVLIPRISLILKNTKLPFVMERRQFPIKICFAMTINKSQGQTLDTVGIYLKKPVFSHGQLYVAVSRVTSKNGLKILIEDDDGHISDTTKNVVYNEVFTSISSK</sequence>
<dbReference type="InterPro" id="IPR010285">
    <property type="entry name" value="DNA_helicase_pif1-like_DEAD"/>
</dbReference>
<evidence type="ECO:0000313" key="5">
    <source>
        <dbReference type="Proteomes" id="UP000823388"/>
    </source>
</evidence>
<keyword evidence="1" id="KW-0347">Helicase</keyword>